<comment type="caution">
    <text evidence="2">The sequence shown here is derived from an EMBL/GenBank/DDBJ whole genome shotgun (WGS) entry which is preliminary data.</text>
</comment>
<keyword evidence="1" id="KW-0175">Coiled coil</keyword>
<evidence type="ECO:0000256" key="1">
    <source>
        <dbReference type="SAM" id="Coils"/>
    </source>
</evidence>
<evidence type="ECO:0000313" key="3">
    <source>
        <dbReference type="Proteomes" id="UP000789901"/>
    </source>
</evidence>
<organism evidence="2 3">
    <name type="scientific">Gigaspora margarita</name>
    <dbReference type="NCBI Taxonomy" id="4874"/>
    <lineage>
        <taxon>Eukaryota</taxon>
        <taxon>Fungi</taxon>
        <taxon>Fungi incertae sedis</taxon>
        <taxon>Mucoromycota</taxon>
        <taxon>Glomeromycotina</taxon>
        <taxon>Glomeromycetes</taxon>
        <taxon>Diversisporales</taxon>
        <taxon>Gigasporaceae</taxon>
        <taxon>Gigaspora</taxon>
    </lineage>
</organism>
<feature type="coiled-coil region" evidence="1">
    <location>
        <begin position="24"/>
        <end position="65"/>
    </location>
</feature>
<keyword evidence="3" id="KW-1185">Reference proteome</keyword>
<dbReference type="EMBL" id="CAJVQB010023679">
    <property type="protein sequence ID" value="CAG8802450.1"/>
    <property type="molecule type" value="Genomic_DNA"/>
</dbReference>
<reference evidence="2 3" key="1">
    <citation type="submission" date="2021-06" db="EMBL/GenBank/DDBJ databases">
        <authorList>
            <person name="Kallberg Y."/>
            <person name="Tangrot J."/>
            <person name="Rosling A."/>
        </authorList>
    </citation>
    <scope>NUCLEOTIDE SEQUENCE [LARGE SCALE GENOMIC DNA]</scope>
    <source>
        <strain evidence="2 3">120-4 pot B 10/14</strain>
    </source>
</reference>
<sequence length="94" mass="11190">MPTKTKKVTITLLEIENKQHKRVILVNKHEISKLEDKLAELEKDYEAIQLNNNEKEQKIILFENEITLLSKDSTEYYNDLYNITIEENIILKDK</sequence>
<feature type="non-terminal residue" evidence="2">
    <location>
        <position position="94"/>
    </location>
</feature>
<proteinExistence type="predicted"/>
<name>A0ABN7VW01_GIGMA</name>
<accession>A0ABN7VW01</accession>
<gene>
    <name evidence="2" type="ORF">GMARGA_LOCUS23416</name>
</gene>
<dbReference type="Proteomes" id="UP000789901">
    <property type="component" value="Unassembled WGS sequence"/>
</dbReference>
<protein>
    <submittedName>
        <fullName evidence="2">5834_t:CDS:1</fullName>
    </submittedName>
</protein>
<evidence type="ECO:0000313" key="2">
    <source>
        <dbReference type="EMBL" id="CAG8802450.1"/>
    </source>
</evidence>